<organism evidence="3 4">
    <name type="scientific">Sulfitobacter mediterraneus</name>
    <dbReference type="NCBI Taxonomy" id="83219"/>
    <lineage>
        <taxon>Bacteria</taxon>
        <taxon>Pseudomonadati</taxon>
        <taxon>Pseudomonadota</taxon>
        <taxon>Alphaproteobacteria</taxon>
        <taxon>Rhodobacterales</taxon>
        <taxon>Roseobacteraceae</taxon>
        <taxon>Sulfitobacter</taxon>
    </lineage>
</organism>
<dbReference type="Pfam" id="PF00266">
    <property type="entry name" value="Aminotran_5"/>
    <property type="match status" value="1"/>
</dbReference>
<accession>A0A2T6CHD5</accession>
<dbReference type="RefSeq" id="WP_025049187.1">
    <property type="nucleotide sequence ID" value="NZ_QBKU01000002.1"/>
</dbReference>
<sequence>MTLDTAWVRAQFPAFAEPSLQGQAFFENAGGSYTCQPVIDRLTRFYTQRKVQPYAPYEASQLGGQEMDEARRRMAAILGVETDELSFGPSTTQNTYVLAQAFGQLLAPGEAIIVTNQDHEANTGPWRRLADRGIEVREWCVDPETGALNTDDLENLLDEHVRLVCFPHCSNVVGQINPVVEITALAHAAGAFVCVDGVSYAPHGFADVGNLGPDIYLFSAYKTFGPHQGLMVIRRALGNLLPNQAHVFNGDTLYKRLTPAGPDHAQIAASAGMADYVDAFYAHHIGGDADAAARGAAVHDMMRDHETGLLQPLLDAVKDRNSVRLIGPAEAVGRAPTVAMAMNRPGLEAATELAKHGIMAGGGDFYAGRALTAMGVDEGKGVLRLSFTHYTTKDEIDQLLNALDDVL</sequence>
<dbReference type="InterPro" id="IPR000192">
    <property type="entry name" value="Aminotrans_V_dom"/>
</dbReference>
<gene>
    <name evidence="3" type="ORF">C8N31_10215</name>
</gene>
<dbReference type="PANTHER" id="PTHR43586:SF21">
    <property type="entry name" value="PYRIDOXAL PHOSPHATE (PLP)-DEPENDENT ASPARTATE AMINOTRANSFERASE SUPERFAMILY"/>
    <property type="match status" value="1"/>
</dbReference>
<evidence type="ECO:0000259" key="2">
    <source>
        <dbReference type="Pfam" id="PF00266"/>
    </source>
</evidence>
<protein>
    <submittedName>
        <fullName evidence="3">Cysteine desulfurase family protein (TIGR01976 family)</fullName>
    </submittedName>
</protein>
<dbReference type="InterPro" id="IPR015424">
    <property type="entry name" value="PyrdxlP-dep_Trfase"/>
</dbReference>
<name>A0A2T6CHD5_9RHOB</name>
<dbReference type="Gene3D" id="3.90.1150.10">
    <property type="entry name" value="Aspartate Aminotransferase, domain 1"/>
    <property type="match status" value="1"/>
</dbReference>
<dbReference type="SUPFAM" id="SSF53383">
    <property type="entry name" value="PLP-dependent transferases"/>
    <property type="match status" value="1"/>
</dbReference>
<reference evidence="3 4" key="1">
    <citation type="submission" date="2018-04" db="EMBL/GenBank/DDBJ databases">
        <title>Genomic Encyclopedia of Archaeal and Bacterial Type Strains, Phase II (KMG-II): from individual species to whole genera.</title>
        <authorList>
            <person name="Goeker M."/>
        </authorList>
    </citation>
    <scope>NUCLEOTIDE SEQUENCE [LARGE SCALE GENOMIC DNA]</scope>
    <source>
        <strain evidence="3 4">DSM 12244</strain>
    </source>
</reference>
<evidence type="ECO:0000256" key="1">
    <source>
        <dbReference type="ARBA" id="ARBA00022898"/>
    </source>
</evidence>
<dbReference type="InterPro" id="IPR015421">
    <property type="entry name" value="PyrdxlP-dep_Trfase_major"/>
</dbReference>
<comment type="caution">
    <text evidence="3">The sequence shown here is derived from an EMBL/GenBank/DDBJ whole genome shotgun (WGS) entry which is preliminary data.</text>
</comment>
<dbReference type="Proteomes" id="UP000244092">
    <property type="component" value="Unassembled WGS sequence"/>
</dbReference>
<dbReference type="EMBL" id="QBKU01000002">
    <property type="protein sequence ID" value="PTX74915.1"/>
    <property type="molecule type" value="Genomic_DNA"/>
</dbReference>
<keyword evidence="1" id="KW-0663">Pyridoxal phosphate</keyword>
<dbReference type="PANTHER" id="PTHR43586">
    <property type="entry name" value="CYSTEINE DESULFURASE"/>
    <property type="match status" value="1"/>
</dbReference>
<dbReference type="AlphaFoldDB" id="A0A2T6CHD5"/>
<evidence type="ECO:0000313" key="4">
    <source>
        <dbReference type="Proteomes" id="UP000244092"/>
    </source>
</evidence>
<dbReference type="OrthoDB" id="7592443at2"/>
<dbReference type="InterPro" id="IPR015422">
    <property type="entry name" value="PyrdxlP-dep_Trfase_small"/>
</dbReference>
<evidence type="ECO:0000313" key="3">
    <source>
        <dbReference type="EMBL" id="PTX74915.1"/>
    </source>
</evidence>
<dbReference type="Gene3D" id="3.40.640.10">
    <property type="entry name" value="Type I PLP-dependent aspartate aminotransferase-like (Major domain)"/>
    <property type="match status" value="1"/>
</dbReference>
<feature type="domain" description="Aminotransferase class V" evidence="2">
    <location>
        <begin position="25"/>
        <end position="399"/>
    </location>
</feature>
<proteinExistence type="predicted"/>